<evidence type="ECO:0000256" key="7">
    <source>
        <dbReference type="SAM" id="Coils"/>
    </source>
</evidence>
<dbReference type="SMART" id="SM00336">
    <property type="entry name" value="BBOX"/>
    <property type="match status" value="1"/>
</dbReference>
<gene>
    <name evidence="11" type="ORF">EXN66_Car005515</name>
</gene>
<dbReference type="InterPro" id="IPR006574">
    <property type="entry name" value="PRY"/>
</dbReference>
<dbReference type="GO" id="GO:0005737">
    <property type="term" value="C:cytoplasm"/>
    <property type="evidence" value="ECO:0007669"/>
    <property type="project" value="UniProtKB-ARBA"/>
</dbReference>
<evidence type="ECO:0000256" key="4">
    <source>
        <dbReference type="ARBA" id="ARBA00022833"/>
    </source>
</evidence>
<dbReference type="InterPro" id="IPR001841">
    <property type="entry name" value="Znf_RING"/>
</dbReference>
<accession>A0A6G1PI23</accession>
<sequence length="506" mass="58199">MAEPFIPVTINHLCCRICNELLRTPVTVPCGHNFCMRCIEDSWNQNESRNFQYSCPECLAIFPFKPPLIRNTTLDQLVKDTQNLSKKRKQQDLRASLKDLKRFRSCTKTGTPGTICERHNWPLDVYCCTDELIICAMCALDKHQRHRTARVEIERERKQVELQKMQGKFKEILQQQEKIRNNAEKIFEQIPEEAKQTKDSCESVVVNVIDSLQEHYLSVKNLIEAQEAAAAAHVQVTLQALEAKMKVMKKTDAELDCLAKTKSDVDFLQEYYSVRRTVAWFKNLRLVNPSAVSFLAAMAFITGLPEVNCAVTEQNVEPETRAQFLQYACELTLNPATAHEDLVVSEGDKEVTMRPQVSKCPSIRYPERFVHRRQVLCREGLEAERCYYKIEVEGDKVEIALAYKTIDRKTRNKMSAFGGNAISWSLDRSKNYSVSNNNTSVQLTTSPSHPKIGIYLKFKEGTLSFYEVSDSMKFLYMVKAKFTESLYPGFWLGEKSCIRICDLRQD</sequence>
<proteinExistence type="predicted"/>
<dbReference type="Pfam" id="PF00643">
    <property type="entry name" value="zf-B_box"/>
    <property type="match status" value="1"/>
</dbReference>
<dbReference type="PROSITE" id="PS50188">
    <property type="entry name" value="B302_SPRY"/>
    <property type="match status" value="1"/>
</dbReference>
<dbReference type="Gene3D" id="3.30.160.60">
    <property type="entry name" value="Classic Zinc Finger"/>
    <property type="match status" value="1"/>
</dbReference>
<name>A0A6G1PI23_CHAAH</name>
<dbReference type="InterPro" id="IPR001870">
    <property type="entry name" value="B30.2/SPRY"/>
</dbReference>
<dbReference type="InterPro" id="IPR051051">
    <property type="entry name" value="E3_ubiq-ligase_TRIM/RNF"/>
</dbReference>
<feature type="domain" description="B30.2/SPRY" evidence="10">
    <location>
        <begin position="311"/>
        <end position="506"/>
    </location>
</feature>
<dbReference type="InterPro" id="IPR003877">
    <property type="entry name" value="SPRY_dom"/>
</dbReference>
<dbReference type="PROSITE" id="PS00518">
    <property type="entry name" value="ZF_RING_1"/>
    <property type="match status" value="1"/>
</dbReference>
<dbReference type="SMART" id="SM00184">
    <property type="entry name" value="RING"/>
    <property type="match status" value="1"/>
</dbReference>
<dbReference type="InterPro" id="IPR003879">
    <property type="entry name" value="Butyrophylin_SPRY"/>
</dbReference>
<reference evidence="12" key="2">
    <citation type="submission" date="2019-02" db="EMBL/GenBank/DDBJ databases">
        <title>Opniocepnalus argus Var Kimnra genome.</title>
        <authorList>
            <person name="Zhou C."/>
            <person name="Xiao S."/>
        </authorList>
    </citation>
    <scope>NUCLEOTIDE SEQUENCE [LARGE SCALE GENOMIC DNA]</scope>
</reference>
<dbReference type="SMART" id="SM00449">
    <property type="entry name" value="SPRY"/>
    <property type="match status" value="1"/>
</dbReference>
<keyword evidence="5" id="KW-0391">Immunity</keyword>
<feature type="domain" description="B box-type" evidence="9">
    <location>
        <begin position="111"/>
        <end position="151"/>
    </location>
</feature>
<keyword evidence="7" id="KW-0175">Coiled coil</keyword>
<evidence type="ECO:0000256" key="1">
    <source>
        <dbReference type="ARBA" id="ARBA00022588"/>
    </source>
</evidence>
<dbReference type="GO" id="GO:0045087">
    <property type="term" value="P:innate immune response"/>
    <property type="evidence" value="ECO:0007669"/>
    <property type="project" value="UniProtKB-KW"/>
</dbReference>
<dbReference type="Gene3D" id="2.60.120.920">
    <property type="match status" value="1"/>
</dbReference>
<keyword evidence="2" id="KW-0479">Metal-binding</keyword>
<keyword evidence="1" id="KW-0399">Innate immunity</keyword>
<dbReference type="PANTHER" id="PTHR25465">
    <property type="entry name" value="B-BOX DOMAIN CONTAINING"/>
    <property type="match status" value="1"/>
</dbReference>
<evidence type="ECO:0000256" key="3">
    <source>
        <dbReference type="ARBA" id="ARBA00022771"/>
    </source>
</evidence>
<dbReference type="InterPro" id="IPR013083">
    <property type="entry name" value="Znf_RING/FYVE/PHD"/>
</dbReference>
<dbReference type="InterPro" id="IPR013320">
    <property type="entry name" value="ConA-like_dom_sf"/>
</dbReference>
<keyword evidence="4" id="KW-0862">Zinc</keyword>
<dbReference type="InterPro" id="IPR017907">
    <property type="entry name" value="Znf_RING_CS"/>
</dbReference>
<dbReference type="InterPro" id="IPR000315">
    <property type="entry name" value="Znf_B-box"/>
</dbReference>
<dbReference type="Pfam" id="PF13765">
    <property type="entry name" value="PRY"/>
    <property type="match status" value="1"/>
</dbReference>
<evidence type="ECO:0000259" key="8">
    <source>
        <dbReference type="PROSITE" id="PS50089"/>
    </source>
</evidence>
<protein>
    <submittedName>
        <fullName evidence="11">Tripartite motif-containing protein 16 Estrogen-responsive B box protein</fullName>
    </submittedName>
</protein>
<dbReference type="PROSITE" id="PS50089">
    <property type="entry name" value="ZF_RING_2"/>
    <property type="match status" value="1"/>
</dbReference>
<evidence type="ECO:0000259" key="10">
    <source>
        <dbReference type="PROSITE" id="PS50188"/>
    </source>
</evidence>
<dbReference type="Pfam" id="PF15227">
    <property type="entry name" value="zf-C3HC4_4"/>
    <property type="match status" value="1"/>
</dbReference>
<evidence type="ECO:0000259" key="9">
    <source>
        <dbReference type="PROSITE" id="PS50119"/>
    </source>
</evidence>
<dbReference type="Pfam" id="PF00622">
    <property type="entry name" value="SPRY"/>
    <property type="match status" value="1"/>
</dbReference>
<dbReference type="PRINTS" id="PR01407">
    <property type="entry name" value="BUTYPHLNCDUF"/>
</dbReference>
<evidence type="ECO:0000256" key="2">
    <source>
        <dbReference type="ARBA" id="ARBA00022723"/>
    </source>
</evidence>
<dbReference type="AlphaFoldDB" id="A0A6G1PI23"/>
<dbReference type="Pfam" id="PF25600">
    <property type="entry name" value="TRIM_CC"/>
    <property type="match status" value="1"/>
</dbReference>
<dbReference type="EMBL" id="CM015716">
    <property type="protein sequence ID" value="KAF3689843.1"/>
    <property type="molecule type" value="Genomic_DNA"/>
</dbReference>
<dbReference type="Proteomes" id="UP000503349">
    <property type="component" value="Chromosome 5"/>
</dbReference>
<dbReference type="SUPFAM" id="SSF57845">
    <property type="entry name" value="B-box zinc-binding domain"/>
    <property type="match status" value="1"/>
</dbReference>
<dbReference type="CDD" id="cd19769">
    <property type="entry name" value="Bbox2_TRIM16-like"/>
    <property type="match status" value="1"/>
</dbReference>
<evidence type="ECO:0000256" key="6">
    <source>
        <dbReference type="PROSITE-ProRule" id="PRU00024"/>
    </source>
</evidence>
<dbReference type="PANTHER" id="PTHR25465:SF5">
    <property type="entry name" value="E3 UBIQUITIN_ISG15 LIGASE TRIM25-RELATED"/>
    <property type="match status" value="1"/>
</dbReference>
<evidence type="ECO:0000256" key="5">
    <source>
        <dbReference type="ARBA" id="ARBA00022859"/>
    </source>
</evidence>
<dbReference type="SUPFAM" id="SSF57850">
    <property type="entry name" value="RING/U-box"/>
    <property type="match status" value="1"/>
</dbReference>
<keyword evidence="12" id="KW-1185">Reference proteome</keyword>
<dbReference type="SMART" id="SM00589">
    <property type="entry name" value="PRY"/>
    <property type="match status" value="1"/>
</dbReference>
<reference evidence="11 12" key="1">
    <citation type="submission" date="2019-02" db="EMBL/GenBank/DDBJ databases">
        <title>Opniocepnalus argus genome.</title>
        <authorList>
            <person name="Zhou C."/>
            <person name="Xiao S."/>
        </authorList>
    </citation>
    <scope>NUCLEOTIDE SEQUENCE [LARGE SCALE GENOMIC DNA]</scope>
    <source>
        <strain evidence="11">OARG1902GOOAL</strain>
        <tissue evidence="11">Muscle</tissue>
    </source>
</reference>
<feature type="coiled-coil region" evidence="7">
    <location>
        <begin position="143"/>
        <end position="182"/>
    </location>
</feature>
<dbReference type="Gene3D" id="3.30.40.10">
    <property type="entry name" value="Zinc/RING finger domain, C3HC4 (zinc finger)"/>
    <property type="match status" value="1"/>
</dbReference>
<evidence type="ECO:0000313" key="12">
    <source>
        <dbReference type="Proteomes" id="UP000503349"/>
    </source>
</evidence>
<dbReference type="SUPFAM" id="SSF49899">
    <property type="entry name" value="Concanavalin A-like lectins/glucanases"/>
    <property type="match status" value="1"/>
</dbReference>
<dbReference type="InterPro" id="IPR043136">
    <property type="entry name" value="B30.2/SPRY_sf"/>
</dbReference>
<feature type="domain" description="RING-type" evidence="8">
    <location>
        <begin position="15"/>
        <end position="58"/>
    </location>
</feature>
<keyword evidence="3 6" id="KW-0863">Zinc-finger</keyword>
<dbReference type="PROSITE" id="PS50119">
    <property type="entry name" value="ZF_BBOX"/>
    <property type="match status" value="1"/>
</dbReference>
<evidence type="ECO:0000313" key="11">
    <source>
        <dbReference type="EMBL" id="KAF3689843.1"/>
    </source>
</evidence>
<organism evidence="11 12">
    <name type="scientific">Channa argus</name>
    <name type="common">Northern snakehead</name>
    <name type="synonym">Ophicephalus argus</name>
    <dbReference type="NCBI Taxonomy" id="215402"/>
    <lineage>
        <taxon>Eukaryota</taxon>
        <taxon>Metazoa</taxon>
        <taxon>Chordata</taxon>
        <taxon>Craniata</taxon>
        <taxon>Vertebrata</taxon>
        <taxon>Euteleostomi</taxon>
        <taxon>Actinopterygii</taxon>
        <taxon>Neopterygii</taxon>
        <taxon>Teleostei</taxon>
        <taxon>Neoteleostei</taxon>
        <taxon>Acanthomorphata</taxon>
        <taxon>Anabantaria</taxon>
        <taxon>Anabantiformes</taxon>
        <taxon>Channoidei</taxon>
        <taxon>Channidae</taxon>
        <taxon>Channa</taxon>
    </lineage>
</organism>
<dbReference type="InterPro" id="IPR058030">
    <property type="entry name" value="TRIM8/14/16/25/29/45/65_CC"/>
</dbReference>
<dbReference type="GO" id="GO:0008270">
    <property type="term" value="F:zinc ion binding"/>
    <property type="evidence" value="ECO:0007669"/>
    <property type="project" value="UniProtKB-KW"/>
</dbReference>